<gene>
    <name evidence="10" type="ORF">HJA87_00455</name>
</gene>
<evidence type="ECO:0000256" key="3">
    <source>
        <dbReference type="ARBA" id="ARBA00022553"/>
    </source>
</evidence>
<accession>A0ABS7LC47</accession>
<feature type="transmembrane region" description="Helical" evidence="7">
    <location>
        <begin position="573"/>
        <end position="596"/>
    </location>
</feature>
<evidence type="ECO:0000313" key="10">
    <source>
        <dbReference type="EMBL" id="MBY3588368.1"/>
    </source>
</evidence>
<dbReference type="Pfam" id="PF00072">
    <property type="entry name" value="Response_reg"/>
    <property type="match status" value="1"/>
</dbReference>
<dbReference type="Proteomes" id="UP000720124">
    <property type="component" value="Unassembled WGS sequence"/>
</dbReference>
<dbReference type="SMART" id="SM00387">
    <property type="entry name" value="HATPase_c"/>
    <property type="match status" value="1"/>
</dbReference>
<feature type="transmembrane region" description="Helical" evidence="7">
    <location>
        <begin position="150"/>
        <end position="168"/>
    </location>
</feature>
<keyword evidence="5" id="KW-0418">Kinase</keyword>
<evidence type="ECO:0000256" key="5">
    <source>
        <dbReference type="ARBA" id="ARBA00022777"/>
    </source>
</evidence>
<dbReference type="CDD" id="cd00082">
    <property type="entry name" value="HisKA"/>
    <property type="match status" value="1"/>
</dbReference>
<dbReference type="Gene3D" id="1.10.287.130">
    <property type="match status" value="1"/>
</dbReference>
<keyword evidence="4" id="KW-0808">Transferase</keyword>
<dbReference type="Gene3D" id="1.10.4160.10">
    <property type="entry name" value="Hydantoin permease"/>
    <property type="match status" value="1"/>
</dbReference>
<keyword evidence="7" id="KW-0812">Transmembrane</keyword>
<dbReference type="PRINTS" id="PR00344">
    <property type="entry name" value="BCTRLSENSOR"/>
</dbReference>
<feature type="transmembrane region" description="Helical" evidence="7">
    <location>
        <begin position="180"/>
        <end position="198"/>
    </location>
</feature>
<dbReference type="InterPro" id="IPR003594">
    <property type="entry name" value="HATPase_dom"/>
</dbReference>
<dbReference type="InterPro" id="IPR005467">
    <property type="entry name" value="His_kinase_dom"/>
</dbReference>
<dbReference type="Pfam" id="PF02518">
    <property type="entry name" value="HATPase_c"/>
    <property type="match status" value="1"/>
</dbReference>
<evidence type="ECO:0000256" key="2">
    <source>
        <dbReference type="ARBA" id="ARBA00012438"/>
    </source>
</evidence>
<dbReference type="PROSITE" id="PS50109">
    <property type="entry name" value="HIS_KIN"/>
    <property type="match status" value="1"/>
</dbReference>
<feature type="transmembrane region" description="Helical" evidence="7">
    <location>
        <begin position="264"/>
        <end position="292"/>
    </location>
</feature>
<feature type="transmembrane region" description="Helical" evidence="7">
    <location>
        <begin position="312"/>
        <end position="332"/>
    </location>
</feature>
<keyword evidence="7" id="KW-0472">Membrane</keyword>
<evidence type="ECO:0000256" key="4">
    <source>
        <dbReference type="ARBA" id="ARBA00022679"/>
    </source>
</evidence>
<dbReference type="EMBL" id="JABTXI010000001">
    <property type="protein sequence ID" value="MBY3588368.1"/>
    <property type="molecule type" value="Genomic_DNA"/>
</dbReference>
<reference evidence="10 11" key="1">
    <citation type="submission" date="2020-06" db="EMBL/GenBank/DDBJ databases">
        <title>Global-level population genomics: horizontal gene transfer, symbiosis and evolution in Rhizobia.</title>
        <authorList>
            <person name="Gai Y."/>
        </authorList>
    </citation>
    <scope>NUCLEOTIDE SEQUENCE [LARGE SCALE GENOMIC DNA]</scope>
    <source>
        <strain evidence="10 11">PLR6_1b</strain>
    </source>
</reference>
<proteinExistence type="predicted"/>
<keyword evidence="7" id="KW-1133">Transmembrane helix</keyword>
<dbReference type="SMART" id="SM00388">
    <property type="entry name" value="HisKA"/>
    <property type="match status" value="1"/>
</dbReference>
<evidence type="ECO:0000259" key="9">
    <source>
        <dbReference type="PROSITE" id="PS50110"/>
    </source>
</evidence>
<feature type="domain" description="Histidine kinase" evidence="8">
    <location>
        <begin position="683"/>
        <end position="900"/>
    </location>
</feature>
<evidence type="ECO:0000256" key="6">
    <source>
        <dbReference type="PROSITE-ProRule" id="PRU00169"/>
    </source>
</evidence>
<feature type="transmembrane region" description="Helical" evidence="7">
    <location>
        <begin position="107"/>
        <end position="130"/>
    </location>
</feature>
<dbReference type="PROSITE" id="PS50110">
    <property type="entry name" value="RESPONSE_REGULATORY"/>
    <property type="match status" value="1"/>
</dbReference>
<evidence type="ECO:0000259" key="8">
    <source>
        <dbReference type="PROSITE" id="PS50109"/>
    </source>
</evidence>
<dbReference type="InterPro" id="IPR003661">
    <property type="entry name" value="HisK_dim/P_dom"/>
</dbReference>
<feature type="transmembrane region" description="Helical" evidence="7">
    <location>
        <begin position="431"/>
        <end position="452"/>
    </location>
</feature>
<dbReference type="InterPro" id="IPR036097">
    <property type="entry name" value="HisK_dim/P_sf"/>
</dbReference>
<feature type="modified residue" description="4-aspartylphosphate" evidence="6">
    <location>
        <position position="971"/>
    </location>
</feature>
<dbReference type="CDD" id="cd00156">
    <property type="entry name" value="REC"/>
    <property type="match status" value="1"/>
</dbReference>
<feature type="transmembrane region" description="Helical" evidence="7">
    <location>
        <begin position="73"/>
        <end position="95"/>
    </location>
</feature>
<evidence type="ECO:0000256" key="7">
    <source>
        <dbReference type="SAM" id="Phobius"/>
    </source>
</evidence>
<dbReference type="SMART" id="SM00448">
    <property type="entry name" value="REC"/>
    <property type="match status" value="1"/>
</dbReference>
<feature type="transmembrane region" description="Helical" evidence="7">
    <location>
        <begin position="364"/>
        <end position="386"/>
    </location>
</feature>
<dbReference type="InterPro" id="IPR011006">
    <property type="entry name" value="CheY-like_superfamily"/>
</dbReference>
<dbReference type="SUPFAM" id="SSF55874">
    <property type="entry name" value="ATPase domain of HSP90 chaperone/DNA topoisomerase II/histidine kinase"/>
    <property type="match status" value="1"/>
</dbReference>
<dbReference type="RefSeq" id="WP_221094806.1">
    <property type="nucleotide sequence ID" value="NZ_JABDWX010000008.1"/>
</dbReference>
<feature type="transmembrane region" description="Helical" evidence="7">
    <location>
        <begin position="464"/>
        <end position="487"/>
    </location>
</feature>
<organism evidence="10 11">
    <name type="scientific">Rhizobium bangladeshense</name>
    <dbReference type="NCBI Taxonomy" id="1138189"/>
    <lineage>
        <taxon>Bacteria</taxon>
        <taxon>Pseudomonadati</taxon>
        <taxon>Pseudomonadota</taxon>
        <taxon>Alphaproteobacteria</taxon>
        <taxon>Hyphomicrobiales</taxon>
        <taxon>Rhizobiaceae</taxon>
        <taxon>Rhizobium/Agrobacterium group</taxon>
        <taxon>Rhizobium</taxon>
    </lineage>
</organism>
<sequence>MTARQRIIPVRREYNRWVANQTLEDYALRFTAKSARHFSSERISQTAIGAISFLALEAIGGAITLSYGTTNAFYAIIGASIAMLAIGWPISRYAIRHGVDIDLLTRGAGFGYIGSTITSLIYASFTFMLFAIEASIMSGALELTLGIPLWIGYIISAVMVIPLVTHGVRLISKFQLMTQPFWIVLNILPFIFIAFMDWEKFDLWRAFAGIRDASGPPGTVAEFDLIEFGAASAVILALMSQIGEQADFLRFLPPVPQRKWRHRLAVFLAGPGWVIIGAPKLLAGSFLVVLTFTSGVPLDRAADPAQMYLTAFGYMVPWHNAALLLMAAFVVVSQLKINVMNAYAGSLAWSNFFSRLTHSHPGRVIWLVFNVAIALLLMELGIYRLLEETLGIFSIIAMAWLCTISADLFINKPLGLAPPGIEFKRAHLYDINPVGLGAMTLSATVSLVAHFGAFGETAASLAPYITLVIALIATPTLAWATNGKFYLARKPRQSWKKLTSITCSVCEHPFEPEDMAWCPAYAAPICSLCCSLDSRCHDMCKPAARFNAQVGTVARTLLPESIIGKLTTRLGRYGIAVALALTAIGAILAMIAHQVASASPETAEVVNRTILIVFFVFSVISGVVCWFYVLAHDSRVVAEEESSRQNTLLLKEIAAHKKTDAALQNAKETAEAANRAKSRYVVGLSHELRTPLNAVLGYAQILERDETIPAPRQSSIKVIRRSAEHLSGLIDGLLDISKIEAGRLQVYSNETNIQDFLDQIIELFRPQAQAKGLAFLHERSPALPQFVRTDEKRLRQILVNLLSNAIKFTDEGSVTFDVGYRSQVATFTVTDTGRGIAEKDLTRIYEPFQRGEADSVRPMPGLGLGLTITRLLTNTLGGEIAVSSVKDEGSTFRVRLMLSAVMRAAAPPQEKRIAGYDGPRRTIIVVDDNEDHREMMREILAPLDFTVLTAAGGAECLTLIDGIMPDLFLVDILMPGMSGWQLVSRLREAGQTAPVLMLSANIGDAMVLSDSDDSHNDAIGKPVDIRQLRDRLALHLGLNWVYADEAPIAPAKTEAPMLSPGAAHVQELLRLGEIGYIRGIEAKLSDLANLEENRPFTEALRPYVAAFDLAGFMTFLNDFDEKVEYIG</sequence>
<keyword evidence="11" id="KW-1185">Reference proteome</keyword>
<evidence type="ECO:0000313" key="11">
    <source>
        <dbReference type="Proteomes" id="UP000720124"/>
    </source>
</evidence>
<dbReference type="Gene3D" id="3.40.50.2300">
    <property type="match status" value="1"/>
</dbReference>
<keyword evidence="3 6" id="KW-0597">Phosphoprotein</keyword>
<dbReference type="PANTHER" id="PTHR43047:SF72">
    <property type="entry name" value="OSMOSENSING HISTIDINE PROTEIN KINASE SLN1"/>
    <property type="match status" value="1"/>
</dbReference>
<name>A0ABS7LC47_9HYPH</name>
<dbReference type="Gene3D" id="3.30.565.10">
    <property type="entry name" value="Histidine kinase-like ATPase, C-terminal domain"/>
    <property type="match status" value="1"/>
</dbReference>
<dbReference type="InterPro" id="IPR004358">
    <property type="entry name" value="Sig_transdc_His_kin-like_C"/>
</dbReference>
<comment type="catalytic activity">
    <reaction evidence="1">
        <text>ATP + protein L-histidine = ADP + protein N-phospho-L-histidine.</text>
        <dbReference type="EC" id="2.7.13.3"/>
    </reaction>
</comment>
<protein>
    <recommendedName>
        <fullName evidence="2">histidine kinase</fullName>
        <ecNumber evidence="2">2.7.13.3</ecNumber>
    </recommendedName>
</protein>
<dbReference type="SUPFAM" id="SSF52172">
    <property type="entry name" value="CheY-like"/>
    <property type="match status" value="1"/>
</dbReference>
<dbReference type="SUPFAM" id="SSF47384">
    <property type="entry name" value="Homodimeric domain of signal transducing histidine kinase"/>
    <property type="match status" value="1"/>
</dbReference>
<feature type="transmembrane region" description="Helical" evidence="7">
    <location>
        <begin position="392"/>
        <end position="410"/>
    </location>
</feature>
<evidence type="ECO:0000256" key="1">
    <source>
        <dbReference type="ARBA" id="ARBA00000085"/>
    </source>
</evidence>
<dbReference type="InterPro" id="IPR036890">
    <property type="entry name" value="HATPase_C_sf"/>
</dbReference>
<feature type="transmembrane region" description="Helical" evidence="7">
    <location>
        <begin position="608"/>
        <end position="629"/>
    </location>
</feature>
<comment type="caution">
    <text evidence="10">The sequence shown here is derived from an EMBL/GenBank/DDBJ whole genome shotgun (WGS) entry which is preliminary data.</text>
</comment>
<dbReference type="EC" id="2.7.13.3" evidence="2"/>
<dbReference type="Pfam" id="PF00512">
    <property type="entry name" value="HisKA"/>
    <property type="match status" value="1"/>
</dbReference>
<dbReference type="CDD" id="cd16922">
    <property type="entry name" value="HATPase_EvgS-ArcB-TorS-like"/>
    <property type="match status" value="1"/>
</dbReference>
<dbReference type="PANTHER" id="PTHR43047">
    <property type="entry name" value="TWO-COMPONENT HISTIDINE PROTEIN KINASE"/>
    <property type="match status" value="1"/>
</dbReference>
<feature type="domain" description="Response regulatory" evidence="9">
    <location>
        <begin position="922"/>
        <end position="1036"/>
    </location>
</feature>
<dbReference type="InterPro" id="IPR001789">
    <property type="entry name" value="Sig_transdc_resp-reg_receiver"/>
</dbReference>